<proteinExistence type="predicted"/>
<comment type="caution">
    <text evidence="1">The sequence shown here is derived from an EMBL/GenBank/DDBJ whole genome shotgun (WGS) entry which is preliminary data.</text>
</comment>
<keyword evidence="2" id="KW-1185">Reference proteome</keyword>
<reference evidence="1" key="1">
    <citation type="submission" date="2021-08" db="EMBL/GenBank/DDBJ databases">
        <title>The first chromosome-level gecko genome reveals the dynamic sex chromosomes of Neotropical dwarf geckos (Sphaerodactylidae: Sphaerodactylus).</title>
        <authorList>
            <person name="Pinto B.J."/>
            <person name="Keating S.E."/>
            <person name="Gamble T."/>
        </authorList>
    </citation>
    <scope>NUCLEOTIDE SEQUENCE</scope>
    <source>
        <strain evidence="1">TG3544</strain>
    </source>
</reference>
<organism evidence="1 2">
    <name type="scientific">Sphaerodactylus townsendi</name>
    <dbReference type="NCBI Taxonomy" id="933632"/>
    <lineage>
        <taxon>Eukaryota</taxon>
        <taxon>Metazoa</taxon>
        <taxon>Chordata</taxon>
        <taxon>Craniata</taxon>
        <taxon>Vertebrata</taxon>
        <taxon>Euteleostomi</taxon>
        <taxon>Lepidosauria</taxon>
        <taxon>Squamata</taxon>
        <taxon>Bifurcata</taxon>
        <taxon>Gekkota</taxon>
        <taxon>Sphaerodactylidae</taxon>
        <taxon>Sphaerodactylus</taxon>
    </lineage>
</organism>
<protein>
    <submittedName>
        <fullName evidence="1">Uncharacterized protein</fullName>
    </submittedName>
</protein>
<gene>
    <name evidence="1" type="ORF">K3G42_024158</name>
</gene>
<accession>A0ACB8FHX9</accession>
<evidence type="ECO:0000313" key="1">
    <source>
        <dbReference type="EMBL" id="KAH8005153.1"/>
    </source>
</evidence>
<name>A0ACB8FHX9_9SAUR</name>
<evidence type="ECO:0000313" key="2">
    <source>
        <dbReference type="Proteomes" id="UP000827872"/>
    </source>
</evidence>
<dbReference type="Proteomes" id="UP000827872">
    <property type="component" value="Linkage Group LG04"/>
</dbReference>
<sequence length="111" mass="12064">MARALLELQLRLLPFCLSHRGTGCWLLFLSPVASLVLPVQDQRSHGCGEEKPSGFSFHPLHAPQVLLGREEGLAAAQPASLPCPGSSPDARESPSCWLSLSEILERELMGY</sequence>
<dbReference type="EMBL" id="CM037617">
    <property type="protein sequence ID" value="KAH8005153.1"/>
    <property type="molecule type" value="Genomic_DNA"/>
</dbReference>